<comment type="caution">
    <text evidence="6">The sequence shown here is derived from an EMBL/GenBank/DDBJ whole genome shotgun (WGS) entry which is preliminary data.</text>
</comment>
<dbReference type="Proteomes" id="UP000075635">
    <property type="component" value="Unassembled WGS sequence"/>
</dbReference>
<dbReference type="InterPro" id="IPR008271">
    <property type="entry name" value="Ser/Thr_kinase_AS"/>
</dbReference>
<dbReference type="PROSITE" id="PS50011">
    <property type="entry name" value="PROTEIN_KINASE_DOM"/>
    <property type="match status" value="1"/>
</dbReference>
<dbReference type="InterPro" id="IPR011009">
    <property type="entry name" value="Kinase-like_dom_sf"/>
</dbReference>
<keyword evidence="2" id="KW-0547">Nucleotide-binding</keyword>
<dbReference type="PANTHER" id="PTHR43289:SF6">
    <property type="entry name" value="SERINE_THREONINE-PROTEIN KINASE NEKL-3"/>
    <property type="match status" value="1"/>
</dbReference>
<dbReference type="InterPro" id="IPR000719">
    <property type="entry name" value="Prot_kinase_dom"/>
</dbReference>
<dbReference type="PANTHER" id="PTHR43289">
    <property type="entry name" value="MITOGEN-ACTIVATED PROTEIN KINASE KINASE KINASE 20-RELATED"/>
    <property type="match status" value="1"/>
</dbReference>
<feature type="domain" description="Protein kinase" evidence="5">
    <location>
        <begin position="1"/>
        <end position="247"/>
    </location>
</feature>
<dbReference type="CDD" id="cd14014">
    <property type="entry name" value="STKc_PknB_like"/>
    <property type="match status" value="1"/>
</dbReference>
<dbReference type="PROSITE" id="PS00108">
    <property type="entry name" value="PROTEIN_KINASE_ST"/>
    <property type="match status" value="1"/>
</dbReference>
<dbReference type="EMBL" id="JEMB01001314">
    <property type="protein sequence ID" value="KYF88655.1"/>
    <property type="molecule type" value="Genomic_DNA"/>
</dbReference>
<dbReference type="Pfam" id="PF00069">
    <property type="entry name" value="Pkinase"/>
    <property type="match status" value="1"/>
</dbReference>
<organism evidence="6 7">
    <name type="scientific">Sorangium cellulosum</name>
    <name type="common">Polyangium cellulosum</name>
    <dbReference type="NCBI Taxonomy" id="56"/>
    <lineage>
        <taxon>Bacteria</taxon>
        <taxon>Pseudomonadati</taxon>
        <taxon>Myxococcota</taxon>
        <taxon>Polyangia</taxon>
        <taxon>Polyangiales</taxon>
        <taxon>Polyangiaceae</taxon>
        <taxon>Sorangium</taxon>
    </lineage>
</organism>
<dbReference type="AlphaFoldDB" id="A0A150S891"/>
<dbReference type="SMART" id="SM00220">
    <property type="entry name" value="S_TKc"/>
    <property type="match status" value="1"/>
</dbReference>
<evidence type="ECO:0000259" key="5">
    <source>
        <dbReference type="PROSITE" id="PS50011"/>
    </source>
</evidence>
<keyword evidence="4" id="KW-0067">ATP-binding</keyword>
<keyword evidence="3" id="KW-0418">Kinase</keyword>
<keyword evidence="1" id="KW-0808">Transferase</keyword>
<accession>A0A150S891</accession>
<dbReference type="GO" id="GO:0005524">
    <property type="term" value="F:ATP binding"/>
    <property type="evidence" value="ECO:0007669"/>
    <property type="project" value="UniProtKB-KW"/>
</dbReference>
<dbReference type="GO" id="GO:0004674">
    <property type="term" value="F:protein serine/threonine kinase activity"/>
    <property type="evidence" value="ECO:0007669"/>
    <property type="project" value="TreeGrafter"/>
</dbReference>
<dbReference type="Gene3D" id="3.30.200.20">
    <property type="entry name" value="Phosphorylase Kinase, domain 1"/>
    <property type="match status" value="1"/>
</dbReference>
<gene>
    <name evidence="6" type="ORF">BE17_51340</name>
</gene>
<evidence type="ECO:0000256" key="1">
    <source>
        <dbReference type="ARBA" id="ARBA00022679"/>
    </source>
</evidence>
<name>A0A150S891_SORCE</name>
<reference evidence="6 7" key="1">
    <citation type="submission" date="2014-02" db="EMBL/GenBank/DDBJ databases">
        <title>The small core and large imbalanced accessory genome model reveals a collaborative survival strategy of Sorangium cellulosum strains in nature.</title>
        <authorList>
            <person name="Han K."/>
            <person name="Peng R."/>
            <person name="Blom J."/>
            <person name="Li Y.-Z."/>
        </authorList>
    </citation>
    <scope>NUCLEOTIDE SEQUENCE [LARGE SCALE GENOMIC DNA]</scope>
    <source>
        <strain evidence="6 7">So0011-07</strain>
    </source>
</reference>
<evidence type="ECO:0000313" key="7">
    <source>
        <dbReference type="Proteomes" id="UP000075635"/>
    </source>
</evidence>
<sequence length="563" mass="62884">MLRVMGEGGFATVWRARDLREDREVAVKVLHEFHAADPMRRERFLRGARKMRELSHPAIARVLDTSPEGARATYIVMDPFDGDLRALAASGLVKADLALRVALRIADALAYMHEREIVHRDVKPSNILVRGNDEPVLTDFDLVGFKDTTGGTRTGALGTFVYAAPEMMTRPQEASPAADVFGLSMTTIFLLYGAMLPMDVLRDGPTFVDALDVHSSIKIVLKRAIDWNPERRPQDGRAFFAALSEAMERRTRGAGAGPRKERHVLLWSAGEQIPSETRWVCISRDSPPRVFGKRRGLSVAAAGRIWEWQSSLRPIRLVEQSAFNEDASEADLQISADAPRLQSSISEGHIVDLLSGLRVPVMSERPVPFEDTRQFELRRAIIPVGAIGHRVFVFEWNLEHNNGFWHHRATAFFRVVDLQRVAIIEPLDKLSRSTIVDEIELSALAQLDGAFAYDDPGVDEALRPQLTVYRPRWRDDGKMCLACQITAMCAFTESDNRWHSYTKSVSVLLPDVPPSFSEVMDVPAEVIAIWPGASAGEAYMGASYVDDDEVILSLETYFNAESD</sequence>
<proteinExistence type="predicted"/>
<dbReference type="Gene3D" id="1.10.510.10">
    <property type="entry name" value="Transferase(Phosphotransferase) domain 1"/>
    <property type="match status" value="1"/>
</dbReference>
<protein>
    <recommendedName>
        <fullName evidence="5">Protein kinase domain-containing protein</fullName>
    </recommendedName>
</protein>
<dbReference type="SUPFAM" id="SSF56112">
    <property type="entry name" value="Protein kinase-like (PK-like)"/>
    <property type="match status" value="1"/>
</dbReference>
<evidence type="ECO:0000256" key="3">
    <source>
        <dbReference type="ARBA" id="ARBA00022777"/>
    </source>
</evidence>
<evidence type="ECO:0000313" key="6">
    <source>
        <dbReference type="EMBL" id="KYF88655.1"/>
    </source>
</evidence>
<evidence type="ECO:0000256" key="2">
    <source>
        <dbReference type="ARBA" id="ARBA00022741"/>
    </source>
</evidence>
<evidence type="ECO:0000256" key="4">
    <source>
        <dbReference type="ARBA" id="ARBA00022840"/>
    </source>
</evidence>